<protein>
    <submittedName>
        <fullName evidence="4">S-layer homology domain-containing protein</fullName>
    </submittedName>
</protein>
<organism evidence="4 5">
    <name type="scientific">Dysosmobacter acutus</name>
    <dbReference type="NCBI Taxonomy" id="2841504"/>
    <lineage>
        <taxon>Bacteria</taxon>
        <taxon>Bacillati</taxon>
        <taxon>Bacillota</taxon>
        <taxon>Clostridia</taxon>
        <taxon>Eubacteriales</taxon>
        <taxon>Oscillospiraceae</taxon>
        <taxon>Dysosmobacter</taxon>
    </lineage>
</organism>
<keyword evidence="2" id="KW-0732">Signal</keyword>
<dbReference type="InterPro" id="IPR001119">
    <property type="entry name" value="SLH_dom"/>
</dbReference>
<name>A0ABS6FAP8_9FIRM</name>
<feature type="signal peptide" evidence="2">
    <location>
        <begin position="1"/>
        <end position="25"/>
    </location>
</feature>
<dbReference type="Proteomes" id="UP000787672">
    <property type="component" value="Unassembled WGS sequence"/>
</dbReference>
<dbReference type="InterPro" id="IPR044060">
    <property type="entry name" value="Bacterial_rp_domain"/>
</dbReference>
<dbReference type="PROSITE" id="PS51272">
    <property type="entry name" value="SLH"/>
    <property type="match status" value="3"/>
</dbReference>
<feature type="domain" description="SLH" evidence="3">
    <location>
        <begin position="625"/>
        <end position="679"/>
    </location>
</feature>
<feature type="domain" description="SLH" evidence="3">
    <location>
        <begin position="561"/>
        <end position="624"/>
    </location>
</feature>
<proteinExistence type="predicted"/>
<comment type="caution">
    <text evidence="4">The sequence shown here is derived from an EMBL/GenBank/DDBJ whole genome shotgun (WGS) entry which is preliminary data.</text>
</comment>
<keyword evidence="1" id="KW-0677">Repeat</keyword>
<accession>A0ABS6FAP8</accession>
<feature type="domain" description="SLH" evidence="3">
    <location>
        <begin position="680"/>
        <end position="736"/>
    </location>
</feature>
<evidence type="ECO:0000256" key="1">
    <source>
        <dbReference type="ARBA" id="ARBA00022737"/>
    </source>
</evidence>
<dbReference type="EMBL" id="JAHLQN010000001">
    <property type="protein sequence ID" value="MBU5626726.1"/>
    <property type="molecule type" value="Genomic_DNA"/>
</dbReference>
<reference evidence="4 5" key="1">
    <citation type="submission" date="2021-06" db="EMBL/GenBank/DDBJ databases">
        <authorList>
            <person name="Sun Q."/>
            <person name="Li D."/>
        </authorList>
    </citation>
    <scope>NUCLEOTIDE SEQUENCE [LARGE SCALE GENOMIC DNA]</scope>
    <source>
        <strain evidence="4 5">MSJ-2</strain>
    </source>
</reference>
<evidence type="ECO:0000259" key="3">
    <source>
        <dbReference type="PROSITE" id="PS51272"/>
    </source>
</evidence>
<evidence type="ECO:0000313" key="5">
    <source>
        <dbReference type="Proteomes" id="UP000787672"/>
    </source>
</evidence>
<gene>
    <name evidence="4" type="ORF">KQI82_07340</name>
</gene>
<evidence type="ECO:0000256" key="2">
    <source>
        <dbReference type="SAM" id="SignalP"/>
    </source>
</evidence>
<keyword evidence="5" id="KW-1185">Reference proteome</keyword>
<dbReference type="Pfam" id="PF18998">
    <property type="entry name" value="Flg_new_2"/>
    <property type="match status" value="1"/>
</dbReference>
<sequence>MKKRIGSLLLILALCFTLLPTAALAAENSAATWNGTADTSWYTDHETDTEYRFTTAEQLAGLAQLVNDKTASVSFKGKTIYLDNDLDLSGSQWTPIGDGSNQGRFFAGTFDGQHHKIMNLHHHSTGDELIRNGLFGVVSDGGTLKNLLVIDADIASNDGSLLAGILADWVNGGTVENCYTSGRIENNVGDKMVGGLIGQCTWSTQVKGCGSDAAVVSTEGSFEHADTVGGLIGQWENSSGNSSITDCWFGGSVSCDNIYSAVGGILGANFDFYGEPGVTIRNCLVATKDITSKEPGNVTWIAAVATPRITNCIWPDTPPDGVTLDEETYPDNKGNYLAVVKLVVDLNAGTAGADPTFDQSSCGTAESNFTSTDVLTGLQDHAGAGIGWVAGIKHPTFAWDDNNILADYTAVDAAIAAAKAIDSNLYSNYADVEKAIYAVDRTKSKAEQAEVDAMAQAIEDAINALVRRSSGGDDSDPTYAIEVGEDIRNGTVTANRRYAERGDTVTITVKPDDGFKLDDLTVTDKNGNELKLTDKGNGKYTFKMPAGKVTVSATFAPEKTAADYFADVPANSYYADAVLWAAKNGITGGIGNGLFGPNQPCTRAQIVTFLWRAAGSPVVNYAMNMTDVAEDAYYAEAVRWALSEGITTGTGDGKFSPDTTCTRAQSVTFLFRAIGKLVDSKAEFSDVLTDSYYANAVAWAVENGVTNGIGNGLFGPDNSCTRAQIVTFLFRAYQGK</sequence>
<dbReference type="RefSeq" id="WP_216632182.1">
    <property type="nucleotide sequence ID" value="NZ_JAHLQN010000001.1"/>
</dbReference>
<feature type="chain" id="PRO_5045210712" evidence="2">
    <location>
        <begin position="26"/>
        <end position="736"/>
    </location>
</feature>
<evidence type="ECO:0000313" key="4">
    <source>
        <dbReference type="EMBL" id="MBU5626726.1"/>
    </source>
</evidence>
<dbReference type="Pfam" id="PF00395">
    <property type="entry name" value="SLH"/>
    <property type="match status" value="3"/>
</dbReference>